<gene>
    <name evidence="3" type="ORF">SAMN05421730_100268</name>
</gene>
<dbReference type="CDD" id="cd00840">
    <property type="entry name" value="MPP_Mre11_N"/>
    <property type="match status" value="1"/>
</dbReference>
<dbReference type="GO" id="GO:0004527">
    <property type="term" value="F:exonuclease activity"/>
    <property type="evidence" value="ECO:0007669"/>
    <property type="project" value="UniProtKB-KW"/>
</dbReference>
<dbReference type="PANTHER" id="PTHR30337:SF7">
    <property type="entry name" value="PHOSPHOESTERASE"/>
    <property type="match status" value="1"/>
</dbReference>
<dbReference type="Gene3D" id="3.60.21.10">
    <property type="match status" value="1"/>
</dbReference>
<name>A0A1D3TQ26_9FIRM</name>
<evidence type="ECO:0000259" key="2">
    <source>
        <dbReference type="Pfam" id="PF00149"/>
    </source>
</evidence>
<proteinExistence type="predicted"/>
<dbReference type="InterPro" id="IPR050535">
    <property type="entry name" value="DNA_Repair-Maintenance_Comp"/>
</dbReference>
<dbReference type="AlphaFoldDB" id="A0A1D3TQ26"/>
<dbReference type="Pfam" id="PF00149">
    <property type="entry name" value="Metallophos"/>
    <property type="match status" value="1"/>
</dbReference>
<reference evidence="3 4" key="1">
    <citation type="submission" date="2016-09" db="EMBL/GenBank/DDBJ databases">
        <authorList>
            <person name="Capua I."/>
            <person name="De Benedictis P."/>
            <person name="Joannis T."/>
            <person name="Lombin L.H."/>
            <person name="Cattoli G."/>
        </authorList>
    </citation>
    <scope>NUCLEOTIDE SEQUENCE [LARGE SCALE GENOMIC DNA]</scope>
    <source>
        <strain evidence="3 4">GluBS11</strain>
    </source>
</reference>
<keyword evidence="3" id="KW-0540">Nuclease</keyword>
<dbReference type="InterPro" id="IPR004843">
    <property type="entry name" value="Calcineurin-like_PHP"/>
</dbReference>
<feature type="domain" description="Calcineurin-like phosphoesterase" evidence="2">
    <location>
        <begin position="4"/>
        <end position="194"/>
    </location>
</feature>
<dbReference type="EMBL" id="FMKA01000002">
    <property type="protein sequence ID" value="SCP95618.1"/>
    <property type="molecule type" value="Genomic_DNA"/>
</dbReference>
<sequence>MQGIKILHCADLHIGAGLITIGSRARKRRAEILMAFDRIIEECRRAGVQALLIAGDLFDGVDVRDTDISHMKERFASIPDTIVAISPGNHDSVSEDSCYMSGEWPSNVLIFRGGMEHAEFPDLGLRLWGAGFGSTYVDVPLLPQASVPQDDFINICVLHGDLVGKGQKSNYNPVSVEQIAASGMDYIALGHVHKRTEVLKAGKTSYAYSGCPEGLGFDESGEKGIYMGTVDRNGTSLEFRPICARMYIDLEVDISGKYGTMETVEAVIRKMKEAYGEAFRNHLYKVVLTGNVVSEMSIDLDAIKARLEPEVFFVKMRNRTELEIDLAETARENSLKGIFVRKMLEQISLHQDRNDTVNLERCRTALNIGLKAFNGEVMYHED</sequence>
<dbReference type="STRING" id="1619234.SAMN05421730_100268"/>
<dbReference type="PANTHER" id="PTHR30337">
    <property type="entry name" value="COMPONENT OF ATP-DEPENDENT DSDNA EXONUCLEASE"/>
    <property type="match status" value="1"/>
</dbReference>
<keyword evidence="1" id="KW-0378">Hydrolase</keyword>
<evidence type="ECO:0000313" key="4">
    <source>
        <dbReference type="Proteomes" id="UP000199315"/>
    </source>
</evidence>
<protein>
    <submittedName>
        <fullName evidence="3">DNA repair exonuclease SbcCD nuclease subunit</fullName>
    </submittedName>
</protein>
<keyword evidence="4" id="KW-1185">Reference proteome</keyword>
<keyword evidence="3" id="KW-0269">Exonuclease</keyword>
<organism evidence="3 4">
    <name type="scientific">Anaerobium acetethylicum</name>
    <dbReference type="NCBI Taxonomy" id="1619234"/>
    <lineage>
        <taxon>Bacteria</taxon>
        <taxon>Bacillati</taxon>
        <taxon>Bacillota</taxon>
        <taxon>Clostridia</taxon>
        <taxon>Lachnospirales</taxon>
        <taxon>Lachnospiraceae</taxon>
        <taxon>Anaerobium</taxon>
    </lineage>
</organism>
<dbReference type="RefSeq" id="WP_169823578.1">
    <property type="nucleotide sequence ID" value="NZ_FMKA01000002.1"/>
</dbReference>
<accession>A0A1D3TQ26</accession>
<dbReference type="InterPro" id="IPR041796">
    <property type="entry name" value="Mre11_N"/>
</dbReference>
<dbReference type="Proteomes" id="UP000199315">
    <property type="component" value="Unassembled WGS sequence"/>
</dbReference>
<evidence type="ECO:0000313" key="3">
    <source>
        <dbReference type="EMBL" id="SCP95618.1"/>
    </source>
</evidence>
<evidence type="ECO:0000256" key="1">
    <source>
        <dbReference type="ARBA" id="ARBA00022801"/>
    </source>
</evidence>
<dbReference type="InterPro" id="IPR029052">
    <property type="entry name" value="Metallo-depent_PP-like"/>
</dbReference>
<dbReference type="SUPFAM" id="SSF56300">
    <property type="entry name" value="Metallo-dependent phosphatases"/>
    <property type="match status" value="1"/>
</dbReference>